<feature type="chain" id="PRO_5038408379" description="Secreted protein" evidence="2">
    <location>
        <begin position="28"/>
        <end position="178"/>
    </location>
</feature>
<keyword evidence="4" id="KW-1185">Reference proteome</keyword>
<keyword evidence="2" id="KW-0732">Signal</keyword>
<dbReference type="KEGG" id="cgl:Cgl1826"/>
<dbReference type="EMBL" id="BA000036">
    <property type="protein sequence ID" value="BAB99219.1"/>
    <property type="molecule type" value="Genomic_DNA"/>
</dbReference>
<evidence type="ECO:0000256" key="2">
    <source>
        <dbReference type="SAM" id="SignalP"/>
    </source>
</evidence>
<name>Q8NPI6_CORGL</name>
<sequence>MSMLSDMRMMPWLVLSVSVSMWGVASCASSDAPNSVSPLNDDESDVQWTTLTPSPLRESPDIDPERMALYELAYGLTQQELYRVRFEHGEIRQGMSQARRYLVQDRGVSLSDADGVLVDLNFTCTQVNESNDTDDLSVFCSTAIAGKDPSELRKELEAEFYFLPDGADDADDADDAMG</sequence>
<dbReference type="KEGG" id="cgb:cg2047"/>
<reference evidence="4" key="1">
    <citation type="journal article" date="2003" name="Appl. Microbiol. Biotechnol.">
        <title>The Corynebacterium glutamicum genome: features and impacts on biotechnological processes.</title>
        <authorList>
            <person name="Ikeda M."/>
            <person name="Nakagawa S."/>
        </authorList>
    </citation>
    <scope>NUCLEOTIDE SEQUENCE [LARGE SCALE GENOMIC DNA]</scope>
    <source>
        <strain evidence="4">ATCC 13032 / DSM 20300 / BCRC 11384 / JCM 1318 / LMG 3730 / NCIMB 10025</strain>
    </source>
</reference>
<evidence type="ECO:0000256" key="1">
    <source>
        <dbReference type="SAM" id="MobiDB-lite"/>
    </source>
</evidence>
<accession>Q8NPI6</accession>
<dbReference type="BioCyc" id="CORYNE:G18NG-11418-MONOMER"/>
<dbReference type="Proteomes" id="UP000000582">
    <property type="component" value="Chromosome"/>
</dbReference>
<organism evidence="3 4">
    <name type="scientific">Corynebacterium glutamicum (strain ATCC 13032 / DSM 20300 / JCM 1318 / BCRC 11384 / CCUG 27702 / LMG 3730 / NBRC 12168 / NCIMB 10025 / NRRL B-2784 / 534)</name>
    <dbReference type="NCBI Taxonomy" id="196627"/>
    <lineage>
        <taxon>Bacteria</taxon>
        <taxon>Bacillati</taxon>
        <taxon>Actinomycetota</taxon>
        <taxon>Actinomycetes</taxon>
        <taxon>Mycobacteriales</taxon>
        <taxon>Corynebacteriaceae</taxon>
        <taxon>Corynebacterium</taxon>
    </lineage>
</organism>
<evidence type="ECO:0000313" key="4">
    <source>
        <dbReference type="Proteomes" id="UP000000582"/>
    </source>
</evidence>
<protein>
    <recommendedName>
        <fullName evidence="5">Secreted protein</fullName>
    </recommendedName>
</protein>
<dbReference type="AlphaFoldDB" id="Q8NPI6"/>
<dbReference type="STRING" id="196627.cg2047"/>
<proteinExistence type="predicted"/>
<gene>
    <name evidence="3" type="ordered locus">Cgl1826</name>
</gene>
<accession>Q6M4F3</accession>
<dbReference type="HOGENOM" id="CLU_1508179_0_0_11"/>
<evidence type="ECO:0008006" key="5">
    <source>
        <dbReference type="Google" id="ProtNLM"/>
    </source>
</evidence>
<evidence type="ECO:0000313" key="3">
    <source>
        <dbReference type="EMBL" id="BAB99219.1"/>
    </source>
</evidence>
<feature type="region of interest" description="Disordered" evidence="1">
    <location>
        <begin position="33"/>
        <end position="58"/>
    </location>
</feature>
<feature type="signal peptide" evidence="2">
    <location>
        <begin position="1"/>
        <end position="27"/>
    </location>
</feature>